<gene>
    <name evidence="1" type="ORF">PGLA1383_LOCUS5470</name>
</gene>
<evidence type="ECO:0000313" key="2">
    <source>
        <dbReference type="Proteomes" id="UP000654075"/>
    </source>
</evidence>
<dbReference type="Proteomes" id="UP000654075">
    <property type="component" value="Unassembled WGS sequence"/>
</dbReference>
<proteinExistence type="predicted"/>
<accession>A0A813DM88</accession>
<name>A0A813DM88_POLGL</name>
<dbReference type="OrthoDB" id="10651552at2759"/>
<dbReference type="EMBL" id="CAJNNV010002151">
    <property type="protein sequence ID" value="CAE8586622.1"/>
    <property type="molecule type" value="Genomic_DNA"/>
</dbReference>
<dbReference type="AlphaFoldDB" id="A0A813DM88"/>
<comment type="caution">
    <text evidence="1">The sequence shown here is derived from an EMBL/GenBank/DDBJ whole genome shotgun (WGS) entry which is preliminary data.</text>
</comment>
<dbReference type="Gene3D" id="2.120.10.30">
    <property type="entry name" value="TolB, C-terminal domain"/>
    <property type="match status" value="2"/>
</dbReference>
<sequence length="726" mass="79172">MNPGLVKLNDARQAWLDWHRSKVPPSVLDHAPPLWPTSAIPTTLHDVNSEPPYAQYAAALEQGASALRQGEPAPDEYQASQCCDGVVRHALTGVLNPKMVASTDDSIFVVSGTGQLMQSSSSTGFATAVDAGLPPAPDDVGKMMTVDISKNGWRIKYNGKEMLSAEPRICWKRWNLHAFDFGVVAFSSERGLDKLRGDIMDVSSANELASWLNKLPRESHLAIVLGSFWNVRASEFALQSSKLQEALGRLGLRLGIDTQYSLAGPLRLFTGIAADGNDLFCAFPSALAHYDLDSKTWRFALRDSELGVYSGEDGPVAEAGLGAVQGLSMDHSDVYWADPKNHVIRCLHRPIQTVHRVLGVFGAPGCSEDMPPLKMRLRAPEATAVADHLVFIADTGNGRVLCLDLRTQAVSVMYRGVEPNALAAAQGRLFVADRGLHKIFHVDLHSQLVHPVLGTGHQGGSKDMLPPLSTNLNGVCDMAIGRGGELLVADQHNHVLRGLQLRSAANHAVDLPPCLGTWQSADIPQELFFTEPADHEQGLAMMPYRGAMWHDGHQLSAPMHLSPPLSKAKTIFRAKLARPGGDLLVSLVPGQPPSHATPLDAHALMSPEWNDRTYLQQTSKMGSAQPLKSWHQKIDTLRALFRKILKEEQPPAHFYLRAENTIEATIEQTYDPQADSKTWTLTELKVNGKIRGGSLEPLTVGIDVPIMICLFACDGQLKLLNIPLLM</sequence>
<dbReference type="SUPFAM" id="SSF63825">
    <property type="entry name" value="YWTD domain"/>
    <property type="match status" value="1"/>
</dbReference>
<evidence type="ECO:0000313" key="1">
    <source>
        <dbReference type="EMBL" id="CAE8586622.1"/>
    </source>
</evidence>
<keyword evidence="2" id="KW-1185">Reference proteome</keyword>
<dbReference type="InterPro" id="IPR011042">
    <property type="entry name" value="6-blade_b-propeller_TolB-like"/>
</dbReference>
<protein>
    <submittedName>
        <fullName evidence="1">Uncharacterized protein</fullName>
    </submittedName>
</protein>
<organism evidence="1 2">
    <name type="scientific">Polarella glacialis</name>
    <name type="common">Dinoflagellate</name>
    <dbReference type="NCBI Taxonomy" id="89957"/>
    <lineage>
        <taxon>Eukaryota</taxon>
        <taxon>Sar</taxon>
        <taxon>Alveolata</taxon>
        <taxon>Dinophyceae</taxon>
        <taxon>Suessiales</taxon>
        <taxon>Suessiaceae</taxon>
        <taxon>Polarella</taxon>
    </lineage>
</organism>
<reference evidence="1" key="1">
    <citation type="submission" date="2021-02" db="EMBL/GenBank/DDBJ databases">
        <authorList>
            <person name="Dougan E. K."/>
            <person name="Rhodes N."/>
            <person name="Thang M."/>
            <person name="Chan C."/>
        </authorList>
    </citation>
    <scope>NUCLEOTIDE SEQUENCE</scope>
</reference>